<accession>W5WCF3</accession>
<dbReference type="STRING" id="1449976.KALB_4839"/>
<dbReference type="InterPro" id="IPR009061">
    <property type="entry name" value="DNA-bd_dom_put_sf"/>
</dbReference>
<dbReference type="Pfam" id="PF12728">
    <property type="entry name" value="HTH_17"/>
    <property type="match status" value="1"/>
</dbReference>
<reference evidence="2 3" key="1">
    <citation type="journal article" date="2014" name="BMC Genomics">
        <title>Complete genome sequence of producer of the glycopeptide antibiotic Aculeximycin Kutzneria albida DSM 43870T, a representative of minor genus of Pseudonocardiaceae.</title>
        <authorList>
            <person name="Rebets Y."/>
            <person name="Tokovenko B."/>
            <person name="Lushchyk I."/>
            <person name="Ruckert C."/>
            <person name="Zaburannyi N."/>
            <person name="Bechthold A."/>
            <person name="Kalinowski J."/>
            <person name="Luzhetskyy A."/>
        </authorList>
    </citation>
    <scope>NUCLEOTIDE SEQUENCE [LARGE SCALE GENOMIC DNA]</scope>
    <source>
        <strain evidence="2">DSM 43870</strain>
    </source>
</reference>
<dbReference type="GO" id="GO:0003677">
    <property type="term" value="F:DNA binding"/>
    <property type="evidence" value="ECO:0007669"/>
    <property type="project" value="InterPro"/>
</dbReference>
<proteinExistence type="predicted"/>
<evidence type="ECO:0000313" key="2">
    <source>
        <dbReference type="EMBL" id="AHH98201.1"/>
    </source>
</evidence>
<name>W5WCF3_9PSEU</name>
<dbReference type="InterPro" id="IPR010093">
    <property type="entry name" value="SinI_DNA-bd"/>
</dbReference>
<dbReference type="SUPFAM" id="SSF46955">
    <property type="entry name" value="Putative DNA-binding domain"/>
    <property type="match status" value="1"/>
</dbReference>
<dbReference type="AlphaFoldDB" id="W5WCF3"/>
<protein>
    <recommendedName>
        <fullName evidence="1">Helix-turn-helix domain-containing protein</fullName>
    </recommendedName>
</protein>
<dbReference type="EMBL" id="CP007155">
    <property type="protein sequence ID" value="AHH98201.1"/>
    <property type="molecule type" value="Genomic_DNA"/>
</dbReference>
<evidence type="ECO:0000259" key="1">
    <source>
        <dbReference type="Pfam" id="PF12728"/>
    </source>
</evidence>
<evidence type="ECO:0000313" key="3">
    <source>
        <dbReference type="Proteomes" id="UP000019225"/>
    </source>
</evidence>
<dbReference type="InterPro" id="IPR041657">
    <property type="entry name" value="HTH_17"/>
</dbReference>
<dbReference type="NCBIfam" id="TIGR01764">
    <property type="entry name" value="excise"/>
    <property type="match status" value="1"/>
</dbReference>
<dbReference type="Proteomes" id="UP000019225">
    <property type="component" value="Chromosome"/>
</dbReference>
<sequence>MPNQATQHYRVSKVASMLGLHKSTVYRLVASGALEGIRVGGSICIPADAYDTYLQQCEQAAVTAAATEVA</sequence>
<feature type="domain" description="Helix-turn-helix" evidence="1">
    <location>
        <begin position="9"/>
        <end position="57"/>
    </location>
</feature>
<gene>
    <name evidence="2" type="ORF">KALB_4839</name>
</gene>
<organism evidence="2 3">
    <name type="scientific">Kutzneria albida DSM 43870</name>
    <dbReference type="NCBI Taxonomy" id="1449976"/>
    <lineage>
        <taxon>Bacteria</taxon>
        <taxon>Bacillati</taxon>
        <taxon>Actinomycetota</taxon>
        <taxon>Actinomycetes</taxon>
        <taxon>Pseudonocardiales</taxon>
        <taxon>Pseudonocardiaceae</taxon>
        <taxon>Kutzneria</taxon>
    </lineage>
</organism>
<keyword evidence="3" id="KW-1185">Reference proteome</keyword>
<dbReference type="HOGENOM" id="CLU_2752564_0_0_11"/>
<dbReference type="RefSeq" id="WP_025358230.1">
    <property type="nucleotide sequence ID" value="NZ_CP007155.1"/>
</dbReference>
<dbReference type="OrthoDB" id="4316028at2"/>
<dbReference type="KEGG" id="kal:KALB_4839"/>